<sequence length="67" mass="7576">MRSDFSGARQCLERAFDLLQGNDRLSVQSREALGLLIEAMIAEECSRRNAAKILPFPQRRQVSGDRP</sequence>
<organism evidence="1 2">
    <name type="scientific">Mesorhizobium alhagi CCNWXJ12-2</name>
    <dbReference type="NCBI Taxonomy" id="1107882"/>
    <lineage>
        <taxon>Bacteria</taxon>
        <taxon>Pseudomonadati</taxon>
        <taxon>Pseudomonadota</taxon>
        <taxon>Alphaproteobacteria</taxon>
        <taxon>Hyphomicrobiales</taxon>
        <taxon>Phyllobacteriaceae</taxon>
        <taxon>Allomesorhizobium</taxon>
    </lineage>
</organism>
<keyword evidence="2" id="KW-1185">Reference proteome</keyword>
<gene>
    <name evidence="1" type="ORF">MAXJ12_14408</name>
</gene>
<reference evidence="1 2" key="1">
    <citation type="journal article" date="2012" name="J. Bacteriol.">
        <title>Draft Genome Sequence of Mesorhizobium alhagi CCNWXJ12-2T, a Novel Salt-Resistant Species Isolated from the Desert of Northwestern China.</title>
        <authorList>
            <person name="Zhou M."/>
            <person name="Chen W."/>
            <person name="Chen H."/>
            <person name="Wei G."/>
        </authorList>
    </citation>
    <scope>NUCLEOTIDE SEQUENCE [LARGE SCALE GENOMIC DNA]</scope>
    <source>
        <strain evidence="1 2">CCNWXJ12-2</strain>
    </source>
</reference>
<protein>
    <submittedName>
        <fullName evidence="1">Uncharacterized protein</fullName>
    </submittedName>
</protein>
<evidence type="ECO:0000313" key="2">
    <source>
        <dbReference type="Proteomes" id="UP000003250"/>
    </source>
</evidence>
<dbReference type="Proteomes" id="UP000003250">
    <property type="component" value="Unassembled WGS sequence"/>
</dbReference>
<proteinExistence type="predicted"/>
<accession>H0HRU4</accession>
<evidence type="ECO:0000313" key="1">
    <source>
        <dbReference type="EMBL" id="EHK56562.1"/>
    </source>
</evidence>
<dbReference type="AlphaFoldDB" id="H0HRU4"/>
<dbReference type="EMBL" id="AHAM01000116">
    <property type="protein sequence ID" value="EHK56562.1"/>
    <property type="molecule type" value="Genomic_DNA"/>
</dbReference>
<name>H0HRU4_9HYPH</name>